<sequence>MFEDEKLRDEPRSNITYPNLLDYVYTRNLDETYDVVHSWRKIMDNFVEKHHTNEKPLLIEAHFPLQKSMEYFNVGGEPFNFDFVHMLNETSIAVHFKQSIENWLKALPNGEGSSTPWVIGNHKFRRVASRFGKDGNRADQITMLAMVLPGMAVVYNGDEIGMVDTPLTYERTLDPQGCNAGREAWLPVNGNYRNLNLASQKLVDTSHYKVFKALSSLKKSPVLQKRSVQVSLASDNVPAVIRRLEDPEIIISLINFNEATINVNARSNIKIPEILKVHTASVNSGIVIGSLINTTSLVMPGAASVVLTQ</sequence>
<accession>A0ACC2NT80</accession>
<gene>
    <name evidence="1" type="ORF">QAD02_005716</name>
</gene>
<dbReference type="EMBL" id="CM056743">
    <property type="protein sequence ID" value="KAJ8674454.1"/>
    <property type="molecule type" value="Genomic_DNA"/>
</dbReference>
<keyword evidence="2" id="KW-1185">Reference proteome</keyword>
<evidence type="ECO:0000313" key="1">
    <source>
        <dbReference type="EMBL" id="KAJ8674454.1"/>
    </source>
</evidence>
<reference evidence="1" key="1">
    <citation type="submission" date="2023-04" db="EMBL/GenBank/DDBJ databases">
        <title>A chromosome-level genome assembly of the parasitoid wasp Eretmocerus hayati.</title>
        <authorList>
            <person name="Zhong Y."/>
            <person name="Liu S."/>
            <person name="Liu Y."/>
        </authorList>
    </citation>
    <scope>NUCLEOTIDE SEQUENCE</scope>
    <source>
        <strain evidence="1">ZJU_SS_LIU_2023</strain>
    </source>
</reference>
<evidence type="ECO:0000313" key="2">
    <source>
        <dbReference type="Proteomes" id="UP001239111"/>
    </source>
</evidence>
<comment type="caution">
    <text evidence="1">The sequence shown here is derived from an EMBL/GenBank/DDBJ whole genome shotgun (WGS) entry which is preliminary data.</text>
</comment>
<proteinExistence type="predicted"/>
<organism evidence="1 2">
    <name type="scientific">Eretmocerus hayati</name>
    <dbReference type="NCBI Taxonomy" id="131215"/>
    <lineage>
        <taxon>Eukaryota</taxon>
        <taxon>Metazoa</taxon>
        <taxon>Ecdysozoa</taxon>
        <taxon>Arthropoda</taxon>
        <taxon>Hexapoda</taxon>
        <taxon>Insecta</taxon>
        <taxon>Pterygota</taxon>
        <taxon>Neoptera</taxon>
        <taxon>Endopterygota</taxon>
        <taxon>Hymenoptera</taxon>
        <taxon>Apocrita</taxon>
        <taxon>Proctotrupomorpha</taxon>
        <taxon>Chalcidoidea</taxon>
        <taxon>Aphelinidae</taxon>
        <taxon>Aphelininae</taxon>
        <taxon>Eretmocerus</taxon>
    </lineage>
</organism>
<protein>
    <submittedName>
        <fullName evidence="1">Uncharacterized protein</fullName>
    </submittedName>
</protein>
<name>A0ACC2NT80_9HYME</name>
<dbReference type="Proteomes" id="UP001239111">
    <property type="component" value="Chromosome 3"/>
</dbReference>